<feature type="transmembrane region" description="Helical" evidence="7">
    <location>
        <begin position="6"/>
        <end position="26"/>
    </location>
</feature>
<dbReference type="InterPro" id="IPR002403">
    <property type="entry name" value="Cyt_P450_E_grp-IV"/>
</dbReference>
<keyword evidence="4 5" id="KW-0408">Iron</keyword>
<dbReference type="OrthoDB" id="1470350at2759"/>
<keyword evidence="6 8" id="KW-0503">Monooxygenase</keyword>
<evidence type="ECO:0000256" key="6">
    <source>
        <dbReference type="RuleBase" id="RU000461"/>
    </source>
</evidence>
<keyword evidence="9" id="KW-1185">Reference proteome</keyword>
<sequence>MALLSVLETIPLSALAVALALLFALYKHIVHPVFFSPLAGIPNAHWSAPLSRLWILNHRRCRRDTFAVHKAHQDYGPIVRLAPNEVSVNSVDGGLRVIYAGGFEKGDWYSNVFSNYGVKPMFAMEEHAAHSRRKRMVSNIYAKSTVQGSPSMQRIANILLDDRFIPVLKVLAASDQPVEFYTVFGAITTDFTSAYVFGLQNSTNYVQQPEMGVKFFGDFKARQQYQFWPQELPRFTGFLQYIGLLHWIVPSWVGPANQDLENWVIEMSDKSEATVRLDGSLQEDHPEDWPTVYAQLRSAFLKEAETKEGRDVSVEKVVADHRLAIASELLDHTLAGFDTSSITLTFLAWELSLLHNAQWQERLHEELKGLQPGWDAKEIDALPVLHAALMETLRLHAAIPGNQPRITPAGASLGPPEHTIKGVPANVRVQAQAWSLHRNAEVFHDPETWNPGRWLDSSAAELKEMQRWFWAFGSGGRMCVGSNLAMVNMKAIIAAIWGTFKTSVAADDGMVHNGGYVAEPIGKNGHCLLLTLESR</sequence>
<keyword evidence="7" id="KW-0812">Transmembrane</keyword>
<evidence type="ECO:0000256" key="7">
    <source>
        <dbReference type="SAM" id="Phobius"/>
    </source>
</evidence>
<proteinExistence type="inferred from homology"/>
<dbReference type="InterPro" id="IPR050121">
    <property type="entry name" value="Cytochrome_P450_monoxygenase"/>
</dbReference>
<dbReference type="GeneID" id="54478846"/>
<dbReference type="SUPFAM" id="SSF48264">
    <property type="entry name" value="Cytochrome P450"/>
    <property type="match status" value="1"/>
</dbReference>
<dbReference type="InterPro" id="IPR017972">
    <property type="entry name" value="Cyt_P450_CS"/>
</dbReference>
<gene>
    <name evidence="8" type="ORF">BDY17DRAFT_328447</name>
</gene>
<dbReference type="InterPro" id="IPR001128">
    <property type="entry name" value="Cyt_P450"/>
</dbReference>
<feature type="binding site" description="axial binding residue" evidence="5">
    <location>
        <position position="479"/>
    </location>
    <ligand>
        <name>heme</name>
        <dbReference type="ChEBI" id="CHEBI:30413"/>
    </ligand>
    <ligandPart>
        <name>Fe</name>
        <dbReference type="ChEBI" id="CHEBI:18248"/>
    </ligandPart>
</feature>
<evidence type="ECO:0000256" key="2">
    <source>
        <dbReference type="ARBA" id="ARBA00010617"/>
    </source>
</evidence>
<dbReference type="PRINTS" id="PR00385">
    <property type="entry name" value="P450"/>
</dbReference>
<keyword evidence="6" id="KW-0560">Oxidoreductase</keyword>
<dbReference type="Proteomes" id="UP000799767">
    <property type="component" value="Unassembled WGS sequence"/>
</dbReference>
<keyword evidence="5 6" id="KW-0349">Heme</keyword>
<name>A0A6A6PGU6_9PEZI</name>
<dbReference type="GO" id="GO:0005506">
    <property type="term" value="F:iron ion binding"/>
    <property type="evidence" value="ECO:0007669"/>
    <property type="project" value="InterPro"/>
</dbReference>
<dbReference type="GO" id="GO:0004497">
    <property type="term" value="F:monooxygenase activity"/>
    <property type="evidence" value="ECO:0007669"/>
    <property type="project" value="UniProtKB-KW"/>
</dbReference>
<dbReference type="RefSeq" id="XP_033585087.1">
    <property type="nucleotide sequence ID" value="XM_033737844.1"/>
</dbReference>
<dbReference type="CDD" id="cd11059">
    <property type="entry name" value="CYP_fungal"/>
    <property type="match status" value="1"/>
</dbReference>
<dbReference type="PROSITE" id="PS00086">
    <property type="entry name" value="CYTOCHROME_P450"/>
    <property type="match status" value="1"/>
</dbReference>
<dbReference type="PRINTS" id="PR00465">
    <property type="entry name" value="EP450IV"/>
</dbReference>
<keyword evidence="3 5" id="KW-0479">Metal-binding</keyword>
<dbReference type="PANTHER" id="PTHR24305">
    <property type="entry name" value="CYTOCHROME P450"/>
    <property type="match status" value="1"/>
</dbReference>
<evidence type="ECO:0000256" key="4">
    <source>
        <dbReference type="ARBA" id="ARBA00023004"/>
    </source>
</evidence>
<dbReference type="Pfam" id="PF00067">
    <property type="entry name" value="p450"/>
    <property type="match status" value="1"/>
</dbReference>
<protein>
    <submittedName>
        <fullName evidence="8">Putative P450 monooxygenase</fullName>
    </submittedName>
</protein>
<evidence type="ECO:0000256" key="5">
    <source>
        <dbReference type="PIRSR" id="PIRSR602403-1"/>
    </source>
</evidence>
<evidence type="ECO:0000256" key="1">
    <source>
        <dbReference type="ARBA" id="ARBA00001971"/>
    </source>
</evidence>
<keyword evidence="7" id="KW-1133">Transmembrane helix</keyword>
<evidence type="ECO:0000313" key="8">
    <source>
        <dbReference type="EMBL" id="KAF2478517.1"/>
    </source>
</evidence>
<dbReference type="InterPro" id="IPR036396">
    <property type="entry name" value="Cyt_P450_sf"/>
</dbReference>
<dbReference type="GO" id="GO:0020037">
    <property type="term" value="F:heme binding"/>
    <property type="evidence" value="ECO:0007669"/>
    <property type="project" value="InterPro"/>
</dbReference>
<dbReference type="AlphaFoldDB" id="A0A6A6PGU6"/>
<comment type="cofactor">
    <cofactor evidence="1 5">
        <name>heme</name>
        <dbReference type="ChEBI" id="CHEBI:30413"/>
    </cofactor>
</comment>
<dbReference type="PANTHER" id="PTHR24305:SF166">
    <property type="entry name" value="CYTOCHROME P450 12A4, MITOCHONDRIAL-RELATED"/>
    <property type="match status" value="1"/>
</dbReference>
<keyword evidence="7" id="KW-0472">Membrane</keyword>
<accession>A0A6A6PGU6</accession>
<evidence type="ECO:0000256" key="3">
    <source>
        <dbReference type="ARBA" id="ARBA00022723"/>
    </source>
</evidence>
<reference evidence="8" key="1">
    <citation type="journal article" date="2020" name="Stud. Mycol.">
        <title>101 Dothideomycetes genomes: a test case for predicting lifestyles and emergence of pathogens.</title>
        <authorList>
            <person name="Haridas S."/>
            <person name="Albert R."/>
            <person name="Binder M."/>
            <person name="Bloem J."/>
            <person name="Labutti K."/>
            <person name="Salamov A."/>
            <person name="Andreopoulos B."/>
            <person name="Baker S."/>
            <person name="Barry K."/>
            <person name="Bills G."/>
            <person name="Bluhm B."/>
            <person name="Cannon C."/>
            <person name="Castanera R."/>
            <person name="Culley D."/>
            <person name="Daum C."/>
            <person name="Ezra D."/>
            <person name="Gonzalez J."/>
            <person name="Henrissat B."/>
            <person name="Kuo A."/>
            <person name="Liang C."/>
            <person name="Lipzen A."/>
            <person name="Lutzoni F."/>
            <person name="Magnuson J."/>
            <person name="Mondo S."/>
            <person name="Nolan M."/>
            <person name="Ohm R."/>
            <person name="Pangilinan J."/>
            <person name="Park H.-J."/>
            <person name="Ramirez L."/>
            <person name="Alfaro M."/>
            <person name="Sun H."/>
            <person name="Tritt A."/>
            <person name="Yoshinaga Y."/>
            <person name="Zwiers L.-H."/>
            <person name="Turgeon B."/>
            <person name="Goodwin S."/>
            <person name="Spatafora J."/>
            <person name="Crous P."/>
            <person name="Grigoriev I."/>
        </authorList>
    </citation>
    <scope>NUCLEOTIDE SEQUENCE</scope>
    <source>
        <strain evidence="8">CBS 113389</strain>
    </source>
</reference>
<evidence type="ECO:0000313" key="9">
    <source>
        <dbReference type="Proteomes" id="UP000799767"/>
    </source>
</evidence>
<dbReference type="GO" id="GO:0016705">
    <property type="term" value="F:oxidoreductase activity, acting on paired donors, with incorporation or reduction of molecular oxygen"/>
    <property type="evidence" value="ECO:0007669"/>
    <property type="project" value="InterPro"/>
</dbReference>
<dbReference type="EMBL" id="MU001644">
    <property type="protein sequence ID" value="KAF2478517.1"/>
    <property type="molecule type" value="Genomic_DNA"/>
</dbReference>
<organism evidence="8 9">
    <name type="scientific">Neohortaea acidophila</name>
    <dbReference type="NCBI Taxonomy" id="245834"/>
    <lineage>
        <taxon>Eukaryota</taxon>
        <taxon>Fungi</taxon>
        <taxon>Dikarya</taxon>
        <taxon>Ascomycota</taxon>
        <taxon>Pezizomycotina</taxon>
        <taxon>Dothideomycetes</taxon>
        <taxon>Dothideomycetidae</taxon>
        <taxon>Mycosphaerellales</taxon>
        <taxon>Teratosphaeriaceae</taxon>
        <taxon>Neohortaea</taxon>
    </lineage>
</organism>
<dbReference type="Gene3D" id="1.10.630.10">
    <property type="entry name" value="Cytochrome P450"/>
    <property type="match status" value="1"/>
</dbReference>
<comment type="similarity">
    <text evidence="2 6">Belongs to the cytochrome P450 family.</text>
</comment>